<evidence type="ECO:0000313" key="2">
    <source>
        <dbReference type="Proteomes" id="UP001299596"/>
    </source>
</evidence>
<dbReference type="EMBL" id="JAYJJR010000010">
    <property type="protein sequence ID" value="MEB3022439.1"/>
    <property type="molecule type" value="Genomic_DNA"/>
</dbReference>
<evidence type="ECO:0000313" key="1">
    <source>
        <dbReference type="EMBL" id="MEB3022439.1"/>
    </source>
</evidence>
<proteinExistence type="predicted"/>
<organism evidence="1 2">
    <name type="scientific">[Mycobacterium] crassicus</name>
    <dbReference type="NCBI Taxonomy" id="2872309"/>
    <lineage>
        <taxon>Bacteria</taxon>
        <taxon>Bacillati</taxon>
        <taxon>Actinomycetota</taxon>
        <taxon>Actinomycetes</taxon>
        <taxon>Mycobacteriales</taxon>
        <taxon>Mycobacteriaceae</taxon>
        <taxon>Mycolicibacter</taxon>
    </lineage>
</organism>
<reference evidence="1 2" key="1">
    <citation type="submission" date="2023-12" db="EMBL/GenBank/DDBJ databases">
        <title>Description of new species of Mycobacterium terrae complex isolated from sewage at the Sao Paulo Zoological Park Foundation in Brazil.</title>
        <authorList>
            <person name="Romagnoli C.L."/>
            <person name="Conceicao E.C."/>
            <person name="Machado E."/>
            <person name="Barreto L.B.P.F."/>
            <person name="Sharma A."/>
            <person name="Silva N.M."/>
            <person name="Marques L.E."/>
            <person name="Juliana M.A."/>
            <person name="Lourenco M.C.S."/>
            <person name="Digiampietri L.A."/>
            <person name="Suffys P.N."/>
            <person name="Viana-Niero C."/>
        </authorList>
    </citation>
    <scope>NUCLEOTIDE SEQUENCE [LARGE SCALE GENOMIC DNA]</scope>
    <source>
        <strain evidence="1 2">MYC098</strain>
    </source>
</reference>
<dbReference type="SUPFAM" id="SSF52096">
    <property type="entry name" value="ClpP/crotonase"/>
    <property type="match status" value="1"/>
</dbReference>
<comment type="caution">
    <text evidence="1">The sequence shown here is derived from an EMBL/GenBank/DDBJ whole genome shotgun (WGS) entry which is preliminary data.</text>
</comment>
<dbReference type="RefSeq" id="WP_225404034.1">
    <property type="nucleotide sequence ID" value="NZ_JAYJJR010000010.1"/>
</dbReference>
<sequence>MIHTETDDGIATITIDRPHRLNALTWETMRQLGPIWSTPTPWSKISARWSNGT</sequence>
<evidence type="ECO:0008006" key="3">
    <source>
        <dbReference type="Google" id="ProtNLM"/>
    </source>
</evidence>
<name>A0ABU5XK87_9MYCO</name>
<dbReference type="Gene3D" id="3.30.300.220">
    <property type="match status" value="1"/>
</dbReference>
<keyword evidence="2" id="KW-1185">Reference proteome</keyword>
<protein>
    <recommendedName>
        <fullName evidence="3">Enoyl-CoA hydratase</fullName>
    </recommendedName>
</protein>
<dbReference type="InterPro" id="IPR029045">
    <property type="entry name" value="ClpP/crotonase-like_dom_sf"/>
</dbReference>
<gene>
    <name evidence="1" type="ORF">K6T79_15440</name>
</gene>
<dbReference type="Proteomes" id="UP001299596">
    <property type="component" value="Unassembled WGS sequence"/>
</dbReference>
<accession>A0ABU5XK87</accession>